<organism evidence="6 7">
    <name type="scientific">Mucilaginibacter terrigena</name>
    <dbReference type="NCBI Taxonomy" id="2492395"/>
    <lineage>
        <taxon>Bacteria</taxon>
        <taxon>Pseudomonadati</taxon>
        <taxon>Bacteroidota</taxon>
        <taxon>Sphingobacteriia</taxon>
        <taxon>Sphingobacteriales</taxon>
        <taxon>Sphingobacteriaceae</taxon>
        <taxon>Mucilaginibacter</taxon>
    </lineage>
</organism>
<accession>A0A4Q5LLT2</accession>
<dbReference type="PROSITE" id="PS01081">
    <property type="entry name" value="HTH_TETR_1"/>
    <property type="match status" value="1"/>
</dbReference>
<dbReference type="GO" id="GO:0003677">
    <property type="term" value="F:DNA binding"/>
    <property type="evidence" value="ECO:0007669"/>
    <property type="project" value="UniProtKB-UniRule"/>
</dbReference>
<dbReference type="InterPro" id="IPR009057">
    <property type="entry name" value="Homeodomain-like_sf"/>
</dbReference>
<proteinExistence type="predicted"/>
<feature type="DNA-binding region" description="H-T-H motif" evidence="4">
    <location>
        <begin position="28"/>
        <end position="47"/>
    </location>
</feature>
<dbReference type="PRINTS" id="PR00455">
    <property type="entry name" value="HTHTETR"/>
</dbReference>
<comment type="caution">
    <text evidence="6">The sequence shown here is derived from an EMBL/GenBank/DDBJ whole genome shotgun (WGS) entry which is preliminary data.</text>
</comment>
<dbReference type="InterPro" id="IPR001647">
    <property type="entry name" value="HTH_TetR"/>
</dbReference>
<dbReference type="Proteomes" id="UP000293331">
    <property type="component" value="Unassembled WGS sequence"/>
</dbReference>
<dbReference type="InterPro" id="IPR023772">
    <property type="entry name" value="DNA-bd_HTH_TetR-type_CS"/>
</dbReference>
<dbReference type="Pfam" id="PF00440">
    <property type="entry name" value="TetR_N"/>
    <property type="match status" value="1"/>
</dbReference>
<dbReference type="OrthoDB" id="9798857at2"/>
<evidence type="ECO:0000313" key="7">
    <source>
        <dbReference type="Proteomes" id="UP000293331"/>
    </source>
</evidence>
<dbReference type="EMBL" id="SEWG01000003">
    <property type="protein sequence ID" value="RYU90618.1"/>
    <property type="molecule type" value="Genomic_DNA"/>
</dbReference>
<feature type="domain" description="HTH tetR-type" evidence="5">
    <location>
        <begin position="5"/>
        <end position="65"/>
    </location>
</feature>
<evidence type="ECO:0000259" key="5">
    <source>
        <dbReference type="PROSITE" id="PS50977"/>
    </source>
</evidence>
<keyword evidence="7" id="KW-1185">Reference proteome</keyword>
<evidence type="ECO:0000256" key="1">
    <source>
        <dbReference type="ARBA" id="ARBA00023015"/>
    </source>
</evidence>
<dbReference type="Pfam" id="PF16925">
    <property type="entry name" value="TetR_C_13"/>
    <property type="match status" value="1"/>
</dbReference>
<dbReference type="PANTHER" id="PTHR47506:SF1">
    <property type="entry name" value="HTH-TYPE TRANSCRIPTIONAL REGULATOR YJDC"/>
    <property type="match status" value="1"/>
</dbReference>
<evidence type="ECO:0000256" key="3">
    <source>
        <dbReference type="ARBA" id="ARBA00023163"/>
    </source>
</evidence>
<dbReference type="InterPro" id="IPR011075">
    <property type="entry name" value="TetR_C"/>
</dbReference>
<sequence>MSKAATTRTMILTKSFELIYKQGYQTTSIDNILATTQVTKGAFFYHFKNKDEMGLAMINEVIFPGMYASLVKPLLDAKSPINDIYEMMRNVLLKVPFLRAKYGCPAVNLIEEMSPLNEDFKQALVKLTDQWQAAIKESINQGKATKEIRGDVNAEYVACFVVAGYSGIRNMGKAMGSSCYPIYLQELKNYLKQLG</sequence>
<protein>
    <submittedName>
        <fullName evidence="6">TetR/AcrR family transcriptional regulator</fullName>
    </submittedName>
</protein>
<evidence type="ECO:0000256" key="2">
    <source>
        <dbReference type="ARBA" id="ARBA00023125"/>
    </source>
</evidence>
<dbReference type="PROSITE" id="PS50977">
    <property type="entry name" value="HTH_TETR_2"/>
    <property type="match status" value="1"/>
</dbReference>
<dbReference type="AlphaFoldDB" id="A0A4Q5LLT2"/>
<dbReference type="InterPro" id="IPR036271">
    <property type="entry name" value="Tet_transcr_reg_TetR-rel_C_sf"/>
</dbReference>
<gene>
    <name evidence="6" type="ORF">EWM62_08170</name>
</gene>
<dbReference type="Gene3D" id="1.10.357.10">
    <property type="entry name" value="Tetracycline Repressor, domain 2"/>
    <property type="match status" value="1"/>
</dbReference>
<dbReference type="PANTHER" id="PTHR47506">
    <property type="entry name" value="TRANSCRIPTIONAL REGULATORY PROTEIN"/>
    <property type="match status" value="1"/>
</dbReference>
<evidence type="ECO:0000313" key="6">
    <source>
        <dbReference type="EMBL" id="RYU90618.1"/>
    </source>
</evidence>
<keyword evidence="1" id="KW-0805">Transcription regulation</keyword>
<name>A0A4Q5LLT2_9SPHI</name>
<reference evidence="6 7" key="1">
    <citation type="submission" date="2019-02" db="EMBL/GenBank/DDBJ databases">
        <title>Bacterial novel species Mucilaginibacter sp. 17JY9-4 isolated from soil.</title>
        <authorList>
            <person name="Jung H.-Y."/>
        </authorList>
    </citation>
    <scope>NUCLEOTIDE SEQUENCE [LARGE SCALE GENOMIC DNA]</scope>
    <source>
        <strain evidence="6 7">17JY9-4</strain>
    </source>
</reference>
<dbReference type="SUPFAM" id="SSF48498">
    <property type="entry name" value="Tetracyclin repressor-like, C-terminal domain"/>
    <property type="match status" value="1"/>
</dbReference>
<evidence type="ECO:0000256" key="4">
    <source>
        <dbReference type="PROSITE-ProRule" id="PRU00335"/>
    </source>
</evidence>
<keyword evidence="3" id="KW-0804">Transcription</keyword>
<dbReference type="SUPFAM" id="SSF46689">
    <property type="entry name" value="Homeodomain-like"/>
    <property type="match status" value="1"/>
</dbReference>
<keyword evidence="2 4" id="KW-0238">DNA-binding</keyword>
<dbReference type="RefSeq" id="WP_129876178.1">
    <property type="nucleotide sequence ID" value="NZ_SEWG01000003.1"/>
</dbReference>